<dbReference type="EMBL" id="ACPB03020266">
    <property type="status" value="NOT_ANNOTATED_CDS"/>
    <property type="molecule type" value="Genomic_DNA"/>
</dbReference>
<dbReference type="Pfam" id="PF22960">
    <property type="entry name" value="WHD_UBR1"/>
    <property type="match status" value="1"/>
</dbReference>
<dbReference type="GO" id="GO:0016567">
    <property type="term" value="P:protein ubiquitination"/>
    <property type="evidence" value="ECO:0007669"/>
    <property type="project" value="UniProtKB-UniRule"/>
</dbReference>
<dbReference type="InParanoid" id="T1IDL8"/>
<feature type="compositionally biased region" description="Low complexity" evidence="2">
    <location>
        <begin position="381"/>
        <end position="395"/>
    </location>
</feature>
<evidence type="ECO:0000313" key="5">
    <source>
        <dbReference type="Proteomes" id="UP000015103"/>
    </source>
</evidence>
<dbReference type="VEuPathDB" id="VectorBase:RPRC014388"/>
<evidence type="ECO:0000313" key="4">
    <source>
        <dbReference type="EnsemblMetazoa" id="RPRC014388-PA"/>
    </source>
</evidence>
<protein>
    <recommendedName>
        <fullName evidence="1">E3 ubiquitin-protein ligase</fullName>
        <ecNumber evidence="1">2.3.2.27</ecNumber>
    </recommendedName>
</protein>
<feature type="compositionally biased region" description="Basic and acidic residues" evidence="2">
    <location>
        <begin position="520"/>
        <end position="536"/>
    </location>
</feature>
<dbReference type="EMBL" id="ACPB03020265">
    <property type="status" value="NOT_ANNOTATED_CDS"/>
    <property type="molecule type" value="Genomic_DNA"/>
</dbReference>
<feature type="region of interest" description="Disordered" evidence="2">
    <location>
        <begin position="368"/>
        <end position="412"/>
    </location>
</feature>
<dbReference type="PANTHER" id="PTHR21497">
    <property type="entry name" value="UBIQUITIN LIGASE E3 ALPHA-RELATED"/>
    <property type="match status" value="1"/>
</dbReference>
<dbReference type="GO" id="GO:0071596">
    <property type="term" value="P:ubiquitin-dependent protein catabolic process via the N-end rule pathway"/>
    <property type="evidence" value="ECO:0007669"/>
    <property type="project" value="UniProtKB-UniRule"/>
</dbReference>
<dbReference type="HOGENOM" id="CLU_313906_0_0_1"/>
<dbReference type="eggNOG" id="KOG1139">
    <property type="taxonomic scope" value="Eukaryota"/>
</dbReference>
<keyword evidence="1" id="KW-0862">Zinc</keyword>
<comment type="similarity">
    <text evidence="1">Belongs to the E3 ubiquitin-protein ligase UBR1-like family.</text>
</comment>
<keyword evidence="5" id="KW-1185">Reference proteome</keyword>
<accession>T1IDL8</accession>
<dbReference type="STRING" id="13249.T1IDL8"/>
<name>T1IDL8_RHOPR</name>
<sequence>MDWLSFCGHVGGGSMPDTDSDTPMLESCLTFLASIISLRTNLGANQTRLSQLEMVTLLCMGDKTHSQLMELMPERCGTVQSKDFEAALAEVAEYRAPNLEASGNMQQGMYVPKGHVWEELYDPIHVLLRAVHRREFQNSMDRFNEYVNQTGRMRSGSSAWPPYREPAKCHEAYSDPRKILKSRVFHALVWLVLYKAVTQHTVSEHVVSLVIYLLEMAVAVTDPTDQPTQVCTVKQTSDRNVNDGDLENWFESDWLSNNLRTTIGSITLPAQPDVLFDTDSDDEWEEEVEASLVFGGTVEVDDPLSLDSHLMPTLGPDFSSTPAIEGVESLSALPPAAQPLAVLAGNEMVSADAFLSPGPSANIVTEHVSTQQTPALPPSSPSTSNSNNTNSAANSGGQIVLAPPPHHRKLFPKRRHNTTSISYIFLILKNFIYFFQGTSTYPVELPSPETTIEANESIISLLLKLHSHLAGMPDSFNPDSPVPDPKCRIGDGPYFVGNVLHRIMALDALARERLWPRHPEEGEEERRQREEMERTERRRRAKERQQKLMEEFASRQKQFMERAMETDEEGMEWEGTKGSGGSSSSRTGLSRRKEYDCVICNQTSASTDDKPMGLAVLVQASSVLDIAALQEVLVHRTFLEELVFWTVKFEFPQKVVCLLLNMLPDPDYKEALTQAFVLHYSRISMMLERSSDPDTLSNRVVHVSVQLFSNEALALRMAEKLNLLHVMVISLKYMMVKILIPNVLHDPEKNFHYVVDCGRQVMKEHCYWPLVSDLNNVLSHRPVAVKFMSDDALLEMWFTFLQMFQGMNVNQREMSAHVEFEPNTYYAAFSAELEASAYPMWALLSHLRDSSTVDLTHRVLTAALNALQEWFDAINLTQPNIVENYQVSFHLPLHRYFAVFMCQAVNMQGRALSEVLPPTSMLQLIMVHPLRVQ</sequence>
<dbReference type="Proteomes" id="UP000015103">
    <property type="component" value="Unassembled WGS sequence"/>
</dbReference>
<organism evidence="4 5">
    <name type="scientific">Rhodnius prolixus</name>
    <name type="common">Triatomid bug</name>
    <dbReference type="NCBI Taxonomy" id="13249"/>
    <lineage>
        <taxon>Eukaryota</taxon>
        <taxon>Metazoa</taxon>
        <taxon>Ecdysozoa</taxon>
        <taxon>Arthropoda</taxon>
        <taxon>Hexapoda</taxon>
        <taxon>Insecta</taxon>
        <taxon>Pterygota</taxon>
        <taxon>Neoptera</taxon>
        <taxon>Paraneoptera</taxon>
        <taxon>Hemiptera</taxon>
        <taxon>Heteroptera</taxon>
        <taxon>Panheteroptera</taxon>
        <taxon>Cimicomorpha</taxon>
        <taxon>Reduviidae</taxon>
        <taxon>Triatominae</taxon>
        <taxon>Rhodnius</taxon>
    </lineage>
</organism>
<keyword evidence="1" id="KW-0479">Metal-binding</keyword>
<keyword evidence="1" id="KW-0833">Ubl conjugation pathway</keyword>
<dbReference type="EnsemblMetazoa" id="RPRC014388-RA">
    <property type="protein sequence ID" value="RPRC014388-PA"/>
    <property type="gene ID" value="RPRC014388"/>
</dbReference>
<feature type="domain" description="E3 ubiquitin-protein ligase UBR1-like winged-helix" evidence="3">
    <location>
        <begin position="53"/>
        <end position="142"/>
    </location>
</feature>
<reference evidence="4" key="1">
    <citation type="submission" date="2015-05" db="UniProtKB">
        <authorList>
            <consortium name="EnsemblMetazoa"/>
        </authorList>
    </citation>
    <scope>IDENTIFICATION</scope>
</reference>
<comment type="pathway">
    <text evidence="1">Protein modification; protein ubiquitination.</text>
</comment>
<dbReference type="AlphaFoldDB" id="T1IDL8"/>
<dbReference type="GO" id="GO:0000151">
    <property type="term" value="C:ubiquitin ligase complex"/>
    <property type="evidence" value="ECO:0007669"/>
    <property type="project" value="TreeGrafter"/>
</dbReference>
<evidence type="ECO:0000259" key="3">
    <source>
        <dbReference type="Pfam" id="PF22960"/>
    </source>
</evidence>
<evidence type="ECO:0000256" key="2">
    <source>
        <dbReference type="SAM" id="MobiDB-lite"/>
    </source>
</evidence>
<comment type="catalytic activity">
    <reaction evidence="1">
        <text>S-ubiquitinyl-[E2 ubiquitin-conjugating enzyme]-L-cysteine + [acceptor protein]-L-lysine = [E2 ubiquitin-conjugating enzyme]-L-cysteine + N(6)-ubiquitinyl-[acceptor protein]-L-lysine.</text>
        <dbReference type="EC" id="2.3.2.27"/>
    </reaction>
</comment>
<dbReference type="UniPathway" id="UPA00143"/>
<keyword evidence="1" id="KW-0863">Zinc-finger</keyword>
<comment type="function">
    <text evidence="1">Ubiquitin ligase protein which is a component of the N-end rule pathway. Recognizes and binds to proteins bearing specific N-terminal residues that are destabilizing according to the N-end rule, leading to their ubiquitination and subsequent degradation.</text>
</comment>
<proteinExistence type="inferred from homology"/>
<dbReference type="PANTHER" id="PTHR21497:SF39">
    <property type="entry name" value="E3 UBIQUITIN-PROTEIN LIGASE UBR3"/>
    <property type="match status" value="1"/>
</dbReference>
<feature type="region of interest" description="Disordered" evidence="2">
    <location>
        <begin position="567"/>
        <end position="588"/>
    </location>
</feature>
<dbReference type="InterPro" id="IPR055194">
    <property type="entry name" value="UBR1-like_WH"/>
</dbReference>
<dbReference type="EC" id="2.3.2.27" evidence="1"/>
<dbReference type="InterPro" id="IPR039164">
    <property type="entry name" value="UBR1-like"/>
</dbReference>
<dbReference type="GO" id="GO:0005737">
    <property type="term" value="C:cytoplasm"/>
    <property type="evidence" value="ECO:0007669"/>
    <property type="project" value="TreeGrafter"/>
</dbReference>
<feature type="region of interest" description="Disordered" evidence="2">
    <location>
        <begin position="520"/>
        <end position="546"/>
    </location>
</feature>
<dbReference type="GO" id="GO:0061630">
    <property type="term" value="F:ubiquitin protein ligase activity"/>
    <property type="evidence" value="ECO:0007669"/>
    <property type="project" value="UniProtKB-UniRule"/>
</dbReference>
<evidence type="ECO:0000256" key="1">
    <source>
        <dbReference type="RuleBase" id="RU366018"/>
    </source>
</evidence>
<dbReference type="GO" id="GO:0008270">
    <property type="term" value="F:zinc ion binding"/>
    <property type="evidence" value="ECO:0007669"/>
    <property type="project" value="UniProtKB-UniRule"/>
</dbReference>
<keyword evidence="1" id="KW-0808">Transferase</keyword>